<dbReference type="InterPro" id="IPR021241">
    <property type="entry name" value="CsiV"/>
</dbReference>
<dbReference type="Proteomes" id="UP000539350">
    <property type="component" value="Unassembled WGS sequence"/>
</dbReference>
<name>A0A7W2TUF2_9GAMM</name>
<evidence type="ECO:0000256" key="1">
    <source>
        <dbReference type="SAM" id="MobiDB-lite"/>
    </source>
</evidence>
<evidence type="ECO:0008006" key="5">
    <source>
        <dbReference type="Google" id="ProtNLM"/>
    </source>
</evidence>
<keyword evidence="4" id="KW-1185">Reference proteome</keyword>
<organism evidence="3 4">
    <name type="scientific">Sediminihaliea albiluteola</name>
    <dbReference type="NCBI Taxonomy" id="2758564"/>
    <lineage>
        <taxon>Bacteria</taxon>
        <taxon>Pseudomonadati</taxon>
        <taxon>Pseudomonadota</taxon>
        <taxon>Gammaproteobacteria</taxon>
        <taxon>Cellvibrionales</taxon>
        <taxon>Halieaceae</taxon>
        <taxon>Sediminihaliea</taxon>
    </lineage>
</organism>
<sequence>MKRPIYYPQALLLMTLLCCTSLAQAAERWFRVELFVFSQGGAAAAREESWDPEPLLRYPDNYRFLLDPQRIARNKSLHPQAKSQIDSRGLQRITFPEPGDLAAVDIPIIDSPASDDKPLDNGEGGHQELANADQPPAPQLPQAYALRDASELTFRGKAAYMERNGSYRTLFHQTWLQPIVSESQALPIILDHSGDDAAYPALQGSIKLYLSRYLHLETNLWLNTQGDYLSGEWRMPAPPLGPSSVQVVKPAKEILSAEEALSSLSAQEGLEPAAELEQPGDDTDSSPHYPYRHAVLLQQSRRMRSNEVHYIDHPMLGLVVKLTPLTDSDLQQLGAAQSAL</sequence>
<evidence type="ECO:0000256" key="2">
    <source>
        <dbReference type="SAM" id="SignalP"/>
    </source>
</evidence>
<dbReference type="AlphaFoldDB" id="A0A7W2TUF2"/>
<feature type="compositionally biased region" description="Low complexity" evidence="1">
    <location>
        <begin position="129"/>
        <end position="139"/>
    </location>
</feature>
<evidence type="ECO:0000313" key="3">
    <source>
        <dbReference type="EMBL" id="MBA6412109.1"/>
    </source>
</evidence>
<feature type="chain" id="PRO_5031555732" description="Peptidoglycan-binding protein CsiV" evidence="2">
    <location>
        <begin position="26"/>
        <end position="340"/>
    </location>
</feature>
<accession>A0A7W2TUF2</accession>
<proteinExistence type="predicted"/>
<feature type="region of interest" description="Disordered" evidence="1">
    <location>
        <begin position="112"/>
        <end position="139"/>
    </location>
</feature>
<dbReference type="RefSeq" id="WP_182168931.1">
    <property type="nucleotide sequence ID" value="NZ_JACFXU010000013.1"/>
</dbReference>
<protein>
    <recommendedName>
        <fullName evidence="5">Peptidoglycan-binding protein CsiV</fullName>
    </recommendedName>
</protein>
<feature type="region of interest" description="Disordered" evidence="1">
    <location>
        <begin position="268"/>
        <end position="288"/>
    </location>
</feature>
<comment type="caution">
    <text evidence="3">The sequence shown here is derived from an EMBL/GenBank/DDBJ whole genome shotgun (WGS) entry which is preliminary data.</text>
</comment>
<keyword evidence="2" id="KW-0732">Signal</keyword>
<reference evidence="3 4" key="1">
    <citation type="submission" date="2020-07" db="EMBL/GenBank/DDBJ databases">
        <title>Halieaceae bacterium, F7430, whole genome shotgun sequencing project.</title>
        <authorList>
            <person name="Jiang S."/>
            <person name="Liu Z.W."/>
            <person name="Du Z.J."/>
        </authorList>
    </citation>
    <scope>NUCLEOTIDE SEQUENCE [LARGE SCALE GENOMIC DNA]</scope>
    <source>
        <strain evidence="3 4">F7430</strain>
    </source>
</reference>
<dbReference type="EMBL" id="JACFXU010000013">
    <property type="protein sequence ID" value="MBA6412109.1"/>
    <property type="molecule type" value="Genomic_DNA"/>
</dbReference>
<feature type="compositionally biased region" description="Basic and acidic residues" evidence="1">
    <location>
        <begin position="114"/>
        <end position="126"/>
    </location>
</feature>
<gene>
    <name evidence="3" type="ORF">H2508_03185</name>
</gene>
<feature type="signal peptide" evidence="2">
    <location>
        <begin position="1"/>
        <end position="25"/>
    </location>
</feature>
<evidence type="ECO:0000313" key="4">
    <source>
        <dbReference type="Proteomes" id="UP000539350"/>
    </source>
</evidence>
<dbReference type="Pfam" id="PF10972">
    <property type="entry name" value="CsiV"/>
    <property type="match status" value="1"/>
</dbReference>